<name>Q4JMP5_9BACT</name>
<organism evidence="3">
    <name type="scientific">uncultured bacterium BAC17H8</name>
    <dbReference type="NCBI Taxonomy" id="332980"/>
    <lineage>
        <taxon>Bacteria</taxon>
        <taxon>environmental samples</taxon>
    </lineage>
</organism>
<evidence type="ECO:0000256" key="1">
    <source>
        <dbReference type="SAM" id="Coils"/>
    </source>
</evidence>
<dbReference type="Pfam" id="PF00669">
    <property type="entry name" value="Flagellin_N"/>
    <property type="match status" value="1"/>
</dbReference>
<keyword evidence="3" id="KW-0282">Flagellum</keyword>
<dbReference type="Gene3D" id="1.20.1330.10">
    <property type="entry name" value="f41 fragment of flagellin, N-terminal domain"/>
    <property type="match status" value="1"/>
</dbReference>
<dbReference type="EMBL" id="DQ068068">
    <property type="protein sequence ID" value="AAY87268.1"/>
    <property type="molecule type" value="Genomic_DNA"/>
</dbReference>
<accession>Q4JMP5</accession>
<sequence>MSTLNRITGDIQGIQQRIATGRNILKTSDDPAAGAKISFTKDKKIMLERYNANIDRAQNRLSQAESAVGIGVNLLQRIYELAVQARNDTNNAGDRATIAMEVRNLKDQMLSLANSRDTNGQYIFSGYKVDTKPFVADENGDIIHAGDRGIHTLQISDNQRIATSLDGADVFLRVPQEETVETVFATIDAMIASLESGKMEDEHIGKVNIALEHFSLQQTKLGSQMNRADLQRGVNDKRLLLMNEDISNLEDADIAKLVTELQAKLVSRNAAQQSFIKIAQDNLFNYIR</sequence>
<dbReference type="InterPro" id="IPR013384">
    <property type="entry name" value="Flagell_FlgL"/>
</dbReference>
<reference evidence="3" key="1">
    <citation type="journal article" date="2005" name="PLoS Biol.">
        <title>New insights into metabolic properties of marine bacteria encoding proteorhodopsins.</title>
        <authorList>
            <person name="Sabehi G."/>
            <person name="Loy A."/>
            <person name="Jung K.H."/>
            <person name="Partha R."/>
            <person name="Spudich J.L."/>
            <person name="Isaacson T."/>
            <person name="Hirschberg J."/>
            <person name="Wagner M."/>
            <person name="Beja O."/>
        </authorList>
    </citation>
    <scope>NUCLEOTIDE SEQUENCE</scope>
</reference>
<dbReference type="GO" id="GO:0005198">
    <property type="term" value="F:structural molecule activity"/>
    <property type="evidence" value="ECO:0007669"/>
    <property type="project" value="InterPro"/>
</dbReference>
<keyword evidence="3" id="KW-0966">Cell projection</keyword>
<protein>
    <submittedName>
        <fullName evidence="3">Predicted flagellar-hook associated protein 3</fullName>
    </submittedName>
</protein>
<dbReference type="AlphaFoldDB" id="Q4JMP5"/>
<dbReference type="SUPFAM" id="SSF64518">
    <property type="entry name" value="Phase 1 flagellin"/>
    <property type="match status" value="1"/>
</dbReference>
<dbReference type="NCBIfam" id="TIGR02550">
    <property type="entry name" value="flagell_flgL"/>
    <property type="match status" value="1"/>
</dbReference>
<dbReference type="GO" id="GO:0071973">
    <property type="term" value="P:bacterial-type flagellum-dependent cell motility"/>
    <property type="evidence" value="ECO:0007669"/>
    <property type="project" value="InterPro"/>
</dbReference>
<feature type="coiled-coil region" evidence="1">
    <location>
        <begin position="40"/>
        <end position="67"/>
    </location>
</feature>
<dbReference type="PANTHER" id="PTHR42792">
    <property type="entry name" value="FLAGELLIN"/>
    <property type="match status" value="1"/>
</dbReference>
<dbReference type="GO" id="GO:0009424">
    <property type="term" value="C:bacterial-type flagellum hook"/>
    <property type="evidence" value="ECO:0007669"/>
    <property type="project" value="InterPro"/>
</dbReference>
<dbReference type="PANTHER" id="PTHR42792:SF1">
    <property type="entry name" value="FLAGELLAR HOOK-ASSOCIATED PROTEIN 3"/>
    <property type="match status" value="1"/>
</dbReference>
<dbReference type="InterPro" id="IPR001029">
    <property type="entry name" value="Flagellin_N"/>
</dbReference>
<proteinExistence type="predicted"/>
<dbReference type="InterPro" id="IPR001492">
    <property type="entry name" value="Flagellin"/>
</dbReference>
<feature type="domain" description="Flagellin N-terminal" evidence="2">
    <location>
        <begin position="2"/>
        <end position="128"/>
    </location>
</feature>
<evidence type="ECO:0000259" key="2">
    <source>
        <dbReference type="Pfam" id="PF00669"/>
    </source>
</evidence>
<keyword evidence="1" id="KW-0175">Coiled coil</keyword>
<evidence type="ECO:0000313" key="3">
    <source>
        <dbReference type="EMBL" id="AAY87268.1"/>
    </source>
</evidence>
<keyword evidence="3" id="KW-0969">Cilium</keyword>